<feature type="domain" description="Cation efflux protein transmembrane" evidence="8">
    <location>
        <begin position="13"/>
        <end position="211"/>
    </location>
</feature>
<dbReference type="RefSeq" id="WP_101352287.1">
    <property type="nucleotide sequence ID" value="NZ_PIQO01000001.1"/>
</dbReference>
<dbReference type="FunFam" id="1.20.1510.10:FF:000006">
    <property type="entry name" value="Divalent cation efflux transporter"/>
    <property type="match status" value="1"/>
</dbReference>
<keyword evidence="3" id="KW-0813">Transport</keyword>
<keyword evidence="5 7" id="KW-1133">Transmembrane helix</keyword>
<feature type="domain" description="Cation efflux protein cytoplasmic" evidence="9">
    <location>
        <begin position="220"/>
        <end position="293"/>
    </location>
</feature>
<dbReference type="SUPFAM" id="SSF161111">
    <property type="entry name" value="Cation efflux protein transmembrane domain-like"/>
    <property type="match status" value="1"/>
</dbReference>
<keyword evidence="6 7" id="KW-0472">Membrane</keyword>
<name>A0A2N3LPT7_9BACI</name>
<evidence type="ECO:0000256" key="7">
    <source>
        <dbReference type="SAM" id="Phobius"/>
    </source>
</evidence>
<dbReference type="InterPro" id="IPR027470">
    <property type="entry name" value="Cation_efflux_CTD"/>
</dbReference>
<dbReference type="Gene3D" id="1.20.1510.10">
    <property type="entry name" value="Cation efflux protein transmembrane domain"/>
    <property type="match status" value="1"/>
</dbReference>
<evidence type="ECO:0000313" key="11">
    <source>
        <dbReference type="Proteomes" id="UP000233440"/>
    </source>
</evidence>
<keyword evidence="4 7" id="KW-0812">Transmembrane</keyword>
<dbReference type="InterPro" id="IPR002524">
    <property type="entry name" value="Cation_efflux"/>
</dbReference>
<feature type="transmembrane region" description="Helical" evidence="7">
    <location>
        <begin position="38"/>
        <end position="59"/>
    </location>
</feature>
<dbReference type="Proteomes" id="UP000233440">
    <property type="component" value="Unassembled WGS sequence"/>
</dbReference>
<feature type="transmembrane region" description="Helical" evidence="7">
    <location>
        <begin position="113"/>
        <end position="133"/>
    </location>
</feature>
<evidence type="ECO:0000256" key="6">
    <source>
        <dbReference type="ARBA" id="ARBA00023136"/>
    </source>
</evidence>
<accession>A0A2N3LPT7</accession>
<comment type="subcellular location">
    <subcellularLocation>
        <location evidence="1">Membrane</location>
        <topology evidence="1">Multi-pass membrane protein</topology>
    </subcellularLocation>
</comment>
<dbReference type="InterPro" id="IPR027469">
    <property type="entry name" value="Cation_efflux_TMD_sf"/>
</dbReference>
<evidence type="ECO:0000256" key="1">
    <source>
        <dbReference type="ARBA" id="ARBA00004141"/>
    </source>
</evidence>
<evidence type="ECO:0000256" key="3">
    <source>
        <dbReference type="ARBA" id="ARBA00022448"/>
    </source>
</evidence>
<reference evidence="10 11" key="1">
    <citation type="submission" date="2017-11" db="EMBL/GenBank/DDBJ databases">
        <title>Bacillus camelliae sp. nov., isolated from pu'er tea.</title>
        <authorList>
            <person name="Niu L."/>
        </authorList>
    </citation>
    <scope>NUCLEOTIDE SEQUENCE [LARGE SCALE GENOMIC DNA]</scope>
    <source>
        <strain evidence="10 11">7578-1</strain>
    </source>
</reference>
<organism evidence="10 11">
    <name type="scientific">Heyndrickxia camelliae</name>
    <dbReference type="NCBI Taxonomy" id="1707093"/>
    <lineage>
        <taxon>Bacteria</taxon>
        <taxon>Bacillati</taxon>
        <taxon>Bacillota</taxon>
        <taxon>Bacilli</taxon>
        <taxon>Bacillales</taxon>
        <taxon>Bacillaceae</taxon>
        <taxon>Heyndrickxia</taxon>
    </lineage>
</organism>
<gene>
    <name evidence="10" type="ORF">CWO92_00815</name>
</gene>
<dbReference type="NCBIfam" id="TIGR01297">
    <property type="entry name" value="CDF"/>
    <property type="match status" value="1"/>
</dbReference>
<dbReference type="Pfam" id="PF16916">
    <property type="entry name" value="ZT_dimer"/>
    <property type="match status" value="1"/>
</dbReference>
<dbReference type="GO" id="GO:0016020">
    <property type="term" value="C:membrane"/>
    <property type="evidence" value="ECO:0007669"/>
    <property type="project" value="UniProtKB-SubCell"/>
</dbReference>
<evidence type="ECO:0000256" key="2">
    <source>
        <dbReference type="ARBA" id="ARBA00008114"/>
    </source>
</evidence>
<dbReference type="SUPFAM" id="SSF160240">
    <property type="entry name" value="Cation efflux protein cytoplasmic domain-like"/>
    <property type="match status" value="1"/>
</dbReference>
<dbReference type="OrthoDB" id="9806522at2"/>
<evidence type="ECO:0000259" key="8">
    <source>
        <dbReference type="Pfam" id="PF01545"/>
    </source>
</evidence>
<feature type="transmembrane region" description="Helical" evidence="7">
    <location>
        <begin position="79"/>
        <end position="98"/>
    </location>
</feature>
<comment type="similarity">
    <text evidence="2">Belongs to the cation diffusion facilitator (CDF) transporter (TC 2.A.4) family.</text>
</comment>
<dbReference type="GO" id="GO:0008324">
    <property type="term" value="F:monoatomic cation transmembrane transporter activity"/>
    <property type="evidence" value="ECO:0007669"/>
    <property type="project" value="InterPro"/>
</dbReference>
<comment type="caution">
    <text evidence="10">The sequence shown here is derived from an EMBL/GenBank/DDBJ whole genome shotgun (WGS) entry which is preliminary data.</text>
</comment>
<evidence type="ECO:0000256" key="5">
    <source>
        <dbReference type="ARBA" id="ARBA00022989"/>
    </source>
</evidence>
<evidence type="ECO:0000259" key="9">
    <source>
        <dbReference type="Pfam" id="PF16916"/>
    </source>
</evidence>
<dbReference type="Gene3D" id="3.30.70.1350">
    <property type="entry name" value="Cation efflux protein, cytoplasmic domain"/>
    <property type="match status" value="1"/>
</dbReference>
<dbReference type="PANTHER" id="PTHR43840">
    <property type="entry name" value="MITOCHONDRIAL METAL TRANSPORTER 1-RELATED"/>
    <property type="match status" value="1"/>
</dbReference>
<sequence length="301" mass="33972">MGARESLARRVAWISVWSNLVLTIGKVLAGLFGRSDAVLADGIHSSADVFASIIVLLVIKVANKPADEDHPYGHGKAEVIVSGVVGILLLLISFYILYEGITGFFHPIEPPKLLAMWIAILSYVIKELLYRWSYKVAKQHSSKAIEAIALDHKADIVASIAAAIGVFVSYLGNHFDIKILLYGDKVASIFVAYLIFRISKEMLNEAFQILIERNIDMEILQGYISIISEFTEVRRIDKIRAREHGNYILVDLRISVDYFKTIKEGHDLSRKIKEKLMEKNDNIREVLIHLNPYYPDDEKSS</sequence>
<dbReference type="InterPro" id="IPR058533">
    <property type="entry name" value="Cation_efflux_TM"/>
</dbReference>
<evidence type="ECO:0000256" key="4">
    <source>
        <dbReference type="ARBA" id="ARBA00022692"/>
    </source>
</evidence>
<protein>
    <submittedName>
        <fullName evidence="10">Cation-efflux pump</fullName>
    </submittedName>
</protein>
<dbReference type="Pfam" id="PF01545">
    <property type="entry name" value="Cation_efflux"/>
    <property type="match status" value="1"/>
</dbReference>
<dbReference type="InterPro" id="IPR050291">
    <property type="entry name" value="CDF_Transporter"/>
</dbReference>
<keyword evidence="11" id="KW-1185">Reference proteome</keyword>
<dbReference type="InterPro" id="IPR036837">
    <property type="entry name" value="Cation_efflux_CTD_sf"/>
</dbReference>
<dbReference type="AlphaFoldDB" id="A0A2N3LPT7"/>
<evidence type="ECO:0000313" key="10">
    <source>
        <dbReference type="EMBL" id="PKR86636.1"/>
    </source>
</evidence>
<dbReference type="PANTHER" id="PTHR43840:SF15">
    <property type="entry name" value="MITOCHONDRIAL METAL TRANSPORTER 1-RELATED"/>
    <property type="match status" value="1"/>
</dbReference>
<proteinExistence type="inferred from homology"/>
<feature type="transmembrane region" description="Helical" evidence="7">
    <location>
        <begin position="12"/>
        <end position="32"/>
    </location>
</feature>
<dbReference type="EMBL" id="PIQO01000001">
    <property type="protein sequence ID" value="PKR86636.1"/>
    <property type="molecule type" value="Genomic_DNA"/>
</dbReference>